<keyword evidence="7" id="KW-1185">Reference proteome</keyword>
<evidence type="ECO:0000259" key="5">
    <source>
        <dbReference type="PROSITE" id="PS50932"/>
    </source>
</evidence>
<dbReference type="EMBL" id="JACHGO010000002">
    <property type="protein sequence ID" value="MBB5142954.1"/>
    <property type="molecule type" value="Genomic_DNA"/>
</dbReference>
<dbReference type="AlphaFoldDB" id="A0A7W8FDR3"/>
<evidence type="ECO:0000313" key="7">
    <source>
        <dbReference type="Proteomes" id="UP000539075"/>
    </source>
</evidence>
<keyword evidence="1" id="KW-0678">Repressor</keyword>
<keyword evidence="3" id="KW-0238">DNA-binding</keyword>
<dbReference type="GO" id="GO:0000976">
    <property type="term" value="F:transcription cis-regulatory region binding"/>
    <property type="evidence" value="ECO:0007669"/>
    <property type="project" value="TreeGrafter"/>
</dbReference>
<evidence type="ECO:0000256" key="3">
    <source>
        <dbReference type="ARBA" id="ARBA00023125"/>
    </source>
</evidence>
<sequence length="363" mass="38975">MTVDGENRGTAKKATLADVARMAGVSPATVSMILNGREGVSFAEETIKGVVAAAAKLNYGQGRRGKAAMGDGPVILIVVPNVTNPYYATIIQAIQQAAAEKNYTSCICTTYRSLESELAAVQLAQSTGMSGIIFTMLAHPDEVLSRVGRKMPVVVMGDRRVDLNVDTVELNNYDAGSLIAQHMCELGHKHMAYISTTLDASNSIRVQRLKGLQSTISRLCPEGSLLVKSRNIAPEVELNNLLIEHTVGHELASSCFEDKKITAFIAVNDMVAYGVMDAVLDAGFSIPGDYSVCGFDNLLPSNFGKVALTTVEHYIQDKGHNALDLLHARVSGQLSNRNITRVEISHRLIARSSTGAPRASQTE</sequence>
<dbReference type="CDD" id="cd01392">
    <property type="entry name" value="HTH_LacI"/>
    <property type="match status" value="1"/>
</dbReference>
<dbReference type="Proteomes" id="UP000539075">
    <property type="component" value="Unassembled WGS sequence"/>
</dbReference>
<evidence type="ECO:0000256" key="4">
    <source>
        <dbReference type="ARBA" id="ARBA00023163"/>
    </source>
</evidence>
<dbReference type="SUPFAM" id="SSF47413">
    <property type="entry name" value="lambda repressor-like DNA-binding domains"/>
    <property type="match status" value="1"/>
</dbReference>
<dbReference type="SUPFAM" id="SSF53822">
    <property type="entry name" value="Periplasmic binding protein-like I"/>
    <property type="match status" value="1"/>
</dbReference>
<dbReference type="SMART" id="SM00354">
    <property type="entry name" value="HTH_LACI"/>
    <property type="match status" value="1"/>
</dbReference>
<dbReference type="GO" id="GO:0003700">
    <property type="term" value="F:DNA-binding transcription factor activity"/>
    <property type="evidence" value="ECO:0007669"/>
    <property type="project" value="TreeGrafter"/>
</dbReference>
<keyword evidence="4" id="KW-0804">Transcription</keyword>
<dbReference type="PRINTS" id="PR00036">
    <property type="entry name" value="HTHLACI"/>
</dbReference>
<dbReference type="InterPro" id="IPR028082">
    <property type="entry name" value="Peripla_BP_I"/>
</dbReference>
<dbReference type="Gene3D" id="3.40.50.2300">
    <property type="match status" value="2"/>
</dbReference>
<dbReference type="RefSeq" id="WP_183718308.1">
    <property type="nucleotide sequence ID" value="NZ_JACHGO010000002.1"/>
</dbReference>
<evidence type="ECO:0000256" key="2">
    <source>
        <dbReference type="ARBA" id="ARBA00023015"/>
    </source>
</evidence>
<dbReference type="Gene3D" id="1.10.260.40">
    <property type="entry name" value="lambda repressor-like DNA-binding domains"/>
    <property type="match status" value="1"/>
</dbReference>
<accession>A0A7W8FDR3</accession>
<organism evidence="6 7">
    <name type="scientific">Desulfovibrio intestinalis</name>
    <dbReference type="NCBI Taxonomy" id="58621"/>
    <lineage>
        <taxon>Bacteria</taxon>
        <taxon>Pseudomonadati</taxon>
        <taxon>Thermodesulfobacteriota</taxon>
        <taxon>Desulfovibrionia</taxon>
        <taxon>Desulfovibrionales</taxon>
        <taxon>Desulfovibrionaceae</taxon>
        <taxon>Desulfovibrio</taxon>
    </lineage>
</organism>
<protein>
    <submittedName>
        <fullName evidence="6">LacI family transcriptional regulator</fullName>
    </submittedName>
</protein>
<comment type="caution">
    <text evidence="6">The sequence shown here is derived from an EMBL/GenBank/DDBJ whole genome shotgun (WGS) entry which is preliminary data.</text>
</comment>
<proteinExistence type="predicted"/>
<feature type="domain" description="HTH lacI-type" evidence="5">
    <location>
        <begin position="14"/>
        <end position="70"/>
    </location>
</feature>
<dbReference type="PROSITE" id="PS00356">
    <property type="entry name" value="HTH_LACI_1"/>
    <property type="match status" value="1"/>
</dbReference>
<keyword evidence="2" id="KW-0805">Transcription regulation</keyword>
<evidence type="ECO:0000313" key="6">
    <source>
        <dbReference type="EMBL" id="MBB5142954.1"/>
    </source>
</evidence>
<dbReference type="InterPro" id="IPR000843">
    <property type="entry name" value="HTH_LacI"/>
</dbReference>
<dbReference type="CDD" id="cd06267">
    <property type="entry name" value="PBP1_LacI_sugar_binding-like"/>
    <property type="match status" value="1"/>
</dbReference>
<dbReference type="PANTHER" id="PTHR30146:SF148">
    <property type="entry name" value="HTH-TYPE TRANSCRIPTIONAL REPRESSOR PURR-RELATED"/>
    <property type="match status" value="1"/>
</dbReference>
<dbReference type="Pfam" id="PF00356">
    <property type="entry name" value="LacI"/>
    <property type="match status" value="1"/>
</dbReference>
<dbReference type="PROSITE" id="PS50932">
    <property type="entry name" value="HTH_LACI_2"/>
    <property type="match status" value="1"/>
</dbReference>
<evidence type="ECO:0000256" key="1">
    <source>
        <dbReference type="ARBA" id="ARBA00022491"/>
    </source>
</evidence>
<name>A0A7W8FDR3_9BACT</name>
<dbReference type="Pfam" id="PF13377">
    <property type="entry name" value="Peripla_BP_3"/>
    <property type="match status" value="1"/>
</dbReference>
<dbReference type="InterPro" id="IPR046335">
    <property type="entry name" value="LacI/GalR-like_sensor"/>
</dbReference>
<gene>
    <name evidence="6" type="ORF">HNQ38_001033</name>
</gene>
<dbReference type="PANTHER" id="PTHR30146">
    <property type="entry name" value="LACI-RELATED TRANSCRIPTIONAL REPRESSOR"/>
    <property type="match status" value="1"/>
</dbReference>
<reference evidence="6 7" key="1">
    <citation type="submission" date="2020-08" db="EMBL/GenBank/DDBJ databases">
        <title>Genomic Encyclopedia of Type Strains, Phase IV (KMG-IV): sequencing the most valuable type-strain genomes for metagenomic binning, comparative biology and taxonomic classification.</title>
        <authorList>
            <person name="Goeker M."/>
        </authorList>
    </citation>
    <scope>NUCLEOTIDE SEQUENCE [LARGE SCALE GENOMIC DNA]</scope>
    <source>
        <strain evidence="6 7">DSM 11275</strain>
    </source>
</reference>
<dbReference type="InterPro" id="IPR010982">
    <property type="entry name" value="Lambda_DNA-bd_dom_sf"/>
</dbReference>